<dbReference type="Pfam" id="PF13870">
    <property type="entry name" value="CCDC113_CCDC96_CC"/>
    <property type="match status" value="1"/>
</dbReference>
<keyword evidence="2" id="KW-0970">Cilium biogenesis/degradation</keyword>
<evidence type="ECO:0000256" key="1">
    <source>
        <dbReference type="ARBA" id="ARBA00004138"/>
    </source>
</evidence>
<dbReference type="InterPro" id="IPR025254">
    <property type="entry name" value="CCDC113/CCDC96_CC"/>
</dbReference>
<name>A0A8H7ZYV4_9FUNG</name>
<dbReference type="InterPro" id="IPR051885">
    <property type="entry name" value="CC_CF"/>
</dbReference>
<dbReference type="GO" id="GO:0060271">
    <property type="term" value="P:cilium assembly"/>
    <property type="evidence" value="ECO:0007669"/>
    <property type="project" value="TreeGrafter"/>
</dbReference>
<evidence type="ECO:0000256" key="6">
    <source>
        <dbReference type="ARBA" id="ARBA00044798"/>
    </source>
</evidence>
<evidence type="ECO:0000256" key="7">
    <source>
        <dbReference type="SAM" id="Coils"/>
    </source>
</evidence>
<evidence type="ECO:0000256" key="4">
    <source>
        <dbReference type="ARBA" id="ARBA00023273"/>
    </source>
</evidence>
<evidence type="ECO:0000313" key="9">
    <source>
        <dbReference type="EMBL" id="KAG5461984.1"/>
    </source>
</evidence>
<dbReference type="GO" id="GO:0005930">
    <property type="term" value="C:axoneme"/>
    <property type="evidence" value="ECO:0007669"/>
    <property type="project" value="TreeGrafter"/>
</dbReference>
<organism evidence="9 10">
    <name type="scientific">Olpidium bornovanus</name>
    <dbReference type="NCBI Taxonomy" id="278681"/>
    <lineage>
        <taxon>Eukaryota</taxon>
        <taxon>Fungi</taxon>
        <taxon>Fungi incertae sedis</taxon>
        <taxon>Olpidiomycota</taxon>
        <taxon>Olpidiomycotina</taxon>
        <taxon>Olpidiomycetes</taxon>
        <taxon>Olpidiales</taxon>
        <taxon>Olpidiaceae</taxon>
        <taxon>Olpidium</taxon>
    </lineage>
</organism>
<dbReference type="PANTHER" id="PTHR15654:SF2">
    <property type="entry name" value="COILED-COIL DOMAIN-CONTAINING PROTEIN 113"/>
    <property type="match status" value="1"/>
</dbReference>
<evidence type="ECO:0000313" key="10">
    <source>
        <dbReference type="Proteomes" id="UP000673691"/>
    </source>
</evidence>
<dbReference type="EMBL" id="JAEFCI010002817">
    <property type="protein sequence ID" value="KAG5461984.1"/>
    <property type="molecule type" value="Genomic_DNA"/>
</dbReference>
<dbReference type="PANTHER" id="PTHR15654">
    <property type="entry name" value="COILED-COIL DOMAIN-CONTAINING PROTEIN 113-RELATED"/>
    <property type="match status" value="1"/>
</dbReference>
<feature type="coiled-coil region" evidence="7">
    <location>
        <begin position="188"/>
        <end position="215"/>
    </location>
</feature>
<accession>A0A8H7ZYV4</accession>
<dbReference type="Proteomes" id="UP000673691">
    <property type="component" value="Unassembled WGS sequence"/>
</dbReference>
<evidence type="ECO:0000256" key="3">
    <source>
        <dbReference type="ARBA" id="ARBA00023054"/>
    </source>
</evidence>
<keyword evidence="3 7" id="KW-0175">Coiled coil</keyword>
<feature type="domain" description="CCDC113/CCDC96 coiled-coil" evidence="8">
    <location>
        <begin position="38"/>
        <end position="210"/>
    </location>
</feature>
<protein>
    <recommendedName>
        <fullName evidence="6">Cilia- and flagella-associated protein 263</fullName>
    </recommendedName>
</protein>
<sequence>MAERVVRYYEDTIRAKVSSQTLDTDVRRLNADTDVFRIKDATVEKIRLKNTALKVHKNKLALQLKQKEEMGEVLHAIDFDQLTIENQNYQMKIEERNKELLKLKLTAANTVQILNHYKKRLPLLTAESEKLKSDIAARRQLLVKLGEESVVARTERAIAAEANRRVKERIGEFRVPRVMDYVVQKAKREEAFRRLASWERKVEIAEMALARARRTWKQISRECNMQLAVAAAIASPPHRLGPLHGRASDNLPEARRTVSFAPAVSRHVHTSPAQDTAPLGLEAVF</sequence>
<reference evidence="9 10" key="1">
    <citation type="journal article" name="Sci. Rep.">
        <title>Genome-scale phylogenetic analyses confirm Olpidium as the closest living zoosporic fungus to the non-flagellated, terrestrial fungi.</title>
        <authorList>
            <person name="Chang Y."/>
            <person name="Rochon D."/>
            <person name="Sekimoto S."/>
            <person name="Wang Y."/>
            <person name="Chovatia M."/>
            <person name="Sandor L."/>
            <person name="Salamov A."/>
            <person name="Grigoriev I.V."/>
            <person name="Stajich J.E."/>
            <person name="Spatafora J.W."/>
        </authorList>
    </citation>
    <scope>NUCLEOTIDE SEQUENCE [LARGE SCALE GENOMIC DNA]</scope>
    <source>
        <strain evidence="9">S191</strain>
    </source>
</reference>
<feature type="coiled-coil region" evidence="7">
    <location>
        <begin position="79"/>
        <end position="106"/>
    </location>
</feature>
<dbReference type="OrthoDB" id="10259713at2759"/>
<proteinExistence type="inferred from homology"/>
<comment type="subcellular location">
    <subcellularLocation>
        <location evidence="1">Cell projection</location>
        <location evidence="1">Cilium</location>
    </subcellularLocation>
</comment>
<gene>
    <name evidence="9" type="ORF">BJ554DRAFT_5743</name>
</gene>
<comment type="similarity">
    <text evidence="5">Belongs to the CFAP263 family.</text>
</comment>
<comment type="caution">
    <text evidence="9">The sequence shown here is derived from an EMBL/GenBank/DDBJ whole genome shotgun (WGS) entry which is preliminary data.</text>
</comment>
<evidence type="ECO:0000259" key="8">
    <source>
        <dbReference type="Pfam" id="PF13870"/>
    </source>
</evidence>
<evidence type="ECO:0000256" key="2">
    <source>
        <dbReference type="ARBA" id="ARBA00022794"/>
    </source>
</evidence>
<keyword evidence="10" id="KW-1185">Reference proteome</keyword>
<dbReference type="GO" id="GO:0036064">
    <property type="term" value="C:ciliary basal body"/>
    <property type="evidence" value="ECO:0007669"/>
    <property type="project" value="TreeGrafter"/>
</dbReference>
<dbReference type="AlphaFoldDB" id="A0A8H7ZYV4"/>
<evidence type="ECO:0000256" key="5">
    <source>
        <dbReference type="ARBA" id="ARBA00044506"/>
    </source>
</evidence>
<keyword evidence="4" id="KW-0966">Cell projection</keyword>